<keyword evidence="8" id="KW-1185">Reference proteome</keyword>
<dbReference type="SUPFAM" id="SSF55550">
    <property type="entry name" value="SH2 domain"/>
    <property type="match status" value="1"/>
</dbReference>
<evidence type="ECO:0000256" key="2">
    <source>
        <dbReference type="ARBA" id="ARBA00022859"/>
    </source>
</evidence>
<evidence type="ECO:0000256" key="3">
    <source>
        <dbReference type="ARBA" id="ARBA00022999"/>
    </source>
</evidence>
<dbReference type="AlphaFoldDB" id="A0AAV2MLK5"/>
<dbReference type="PANTHER" id="PTHR46051">
    <property type="entry name" value="SH2 DOMAIN-CONTAINING PROTEIN"/>
    <property type="match status" value="1"/>
</dbReference>
<dbReference type="InterPro" id="IPR036860">
    <property type="entry name" value="SH2_dom_sf"/>
</dbReference>
<dbReference type="PROSITE" id="PS50001">
    <property type="entry name" value="SH2"/>
    <property type="match status" value="1"/>
</dbReference>
<dbReference type="InterPro" id="IPR000980">
    <property type="entry name" value="SH2"/>
</dbReference>
<evidence type="ECO:0000256" key="5">
    <source>
        <dbReference type="PROSITE-ProRule" id="PRU00191"/>
    </source>
</evidence>
<dbReference type="PRINTS" id="PR00401">
    <property type="entry name" value="SH2DOMAIN"/>
</dbReference>
<name>A0AAV2MLK5_KNICA</name>
<sequence>MEGLAVYHGAIGMEEGERRLGQDGRDGCYLVRTSDTVPGSFCLCVLFGGFVYTYRLHRDSHGSWTAETTPGVQKRYFRHIKSLISAFQKPMQGLAIPLLFPVTTDTPADAGATFKFTRPHLKPSSSTPAGL</sequence>
<keyword evidence="4" id="KW-1064">Adaptive immunity</keyword>
<organism evidence="7 8">
    <name type="scientific">Knipowitschia caucasica</name>
    <name type="common">Caucasian dwarf goby</name>
    <name type="synonym">Pomatoschistus caucasicus</name>
    <dbReference type="NCBI Taxonomy" id="637954"/>
    <lineage>
        <taxon>Eukaryota</taxon>
        <taxon>Metazoa</taxon>
        <taxon>Chordata</taxon>
        <taxon>Craniata</taxon>
        <taxon>Vertebrata</taxon>
        <taxon>Euteleostomi</taxon>
        <taxon>Actinopterygii</taxon>
        <taxon>Neopterygii</taxon>
        <taxon>Teleostei</taxon>
        <taxon>Neoteleostei</taxon>
        <taxon>Acanthomorphata</taxon>
        <taxon>Gobiaria</taxon>
        <taxon>Gobiiformes</taxon>
        <taxon>Gobioidei</taxon>
        <taxon>Gobiidae</taxon>
        <taxon>Gobiinae</taxon>
        <taxon>Knipowitschia</taxon>
    </lineage>
</organism>
<dbReference type="Pfam" id="PF00017">
    <property type="entry name" value="SH2"/>
    <property type="match status" value="1"/>
</dbReference>
<protein>
    <recommendedName>
        <fullName evidence="6">SH2 domain-containing protein</fullName>
    </recommendedName>
</protein>
<feature type="domain" description="SH2" evidence="6">
    <location>
        <begin position="6"/>
        <end position="102"/>
    </location>
</feature>
<dbReference type="Gene3D" id="3.30.505.10">
    <property type="entry name" value="SH2 domain"/>
    <property type="match status" value="1"/>
</dbReference>
<dbReference type="SMART" id="SM00252">
    <property type="entry name" value="SH2"/>
    <property type="match status" value="1"/>
</dbReference>
<dbReference type="PANTHER" id="PTHR46051:SF1">
    <property type="entry name" value="INOSITOL POLYPHOSPHATE-RELATED PHOSPHATASE DOMAIN-CONTAINING PROTEIN"/>
    <property type="match status" value="1"/>
</dbReference>
<keyword evidence="2" id="KW-0391">Immunity</keyword>
<gene>
    <name evidence="7" type="ORF">KC01_LOCUS40153</name>
</gene>
<evidence type="ECO:0000313" key="8">
    <source>
        <dbReference type="Proteomes" id="UP001497482"/>
    </source>
</evidence>
<dbReference type="GO" id="GO:0050776">
    <property type="term" value="P:regulation of immune response"/>
    <property type="evidence" value="ECO:0007669"/>
    <property type="project" value="TreeGrafter"/>
</dbReference>
<evidence type="ECO:0000259" key="6">
    <source>
        <dbReference type="PROSITE" id="PS50001"/>
    </source>
</evidence>
<dbReference type="Proteomes" id="UP001497482">
    <property type="component" value="Chromosome 8"/>
</dbReference>
<evidence type="ECO:0000256" key="1">
    <source>
        <dbReference type="ARBA" id="ARBA00022588"/>
    </source>
</evidence>
<evidence type="ECO:0000256" key="4">
    <source>
        <dbReference type="ARBA" id="ARBA00023130"/>
    </source>
</evidence>
<keyword evidence="1" id="KW-0399">Innate immunity</keyword>
<proteinExistence type="predicted"/>
<keyword evidence="3 5" id="KW-0727">SH2 domain</keyword>
<accession>A0AAV2MLK5</accession>
<reference evidence="7 8" key="1">
    <citation type="submission" date="2024-04" db="EMBL/GenBank/DDBJ databases">
        <authorList>
            <person name="Waldvogel A.-M."/>
            <person name="Schoenle A."/>
        </authorList>
    </citation>
    <scope>NUCLEOTIDE SEQUENCE [LARGE SCALE GENOMIC DNA]</scope>
</reference>
<dbReference type="EMBL" id="OZ035830">
    <property type="protein sequence ID" value="CAL1614060.1"/>
    <property type="molecule type" value="Genomic_DNA"/>
</dbReference>
<dbReference type="GO" id="GO:0045087">
    <property type="term" value="P:innate immune response"/>
    <property type="evidence" value="ECO:0007669"/>
    <property type="project" value="UniProtKB-KW"/>
</dbReference>
<dbReference type="GO" id="GO:0009966">
    <property type="term" value="P:regulation of signal transduction"/>
    <property type="evidence" value="ECO:0007669"/>
    <property type="project" value="TreeGrafter"/>
</dbReference>
<dbReference type="GO" id="GO:0002250">
    <property type="term" value="P:adaptive immune response"/>
    <property type="evidence" value="ECO:0007669"/>
    <property type="project" value="UniProtKB-KW"/>
</dbReference>
<evidence type="ECO:0000313" key="7">
    <source>
        <dbReference type="EMBL" id="CAL1614060.1"/>
    </source>
</evidence>